<evidence type="ECO:0000313" key="3">
    <source>
        <dbReference type="Proteomes" id="UP000507470"/>
    </source>
</evidence>
<dbReference type="EMBL" id="CACVKT020008627">
    <property type="protein sequence ID" value="CAC5416323.1"/>
    <property type="molecule type" value="Genomic_DNA"/>
</dbReference>
<evidence type="ECO:0000256" key="1">
    <source>
        <dbReference type="SAM" id="MobiDB-lite"/>
    </source>
</evidence>
<organism evidence="2 3">
    <name type="scientific">Mytilus coruscus</name>
    <name type="common">Sea mussel</name>
    <dbReference type="NCBI Taxonomy" id="42192"/>
    <lineage>
        <taxon>Eukaryota</taxon>
        <taxon>Metazoa</taxon>
        <taxon>Spiralia</taxon>
        <taxon>Lophotrochozoa</taxon>
        <taxon>Mollusca</taxon>
        <taxon>Bivalvia</taxon>
        <taxon>Autobranchia</taxon>
        <taxon>Pteriomorphia</taxon>
        <taxon>Mytilida</taxon>
        <taxon>Mytiloidea</taxon>
        <taxon>Mytilidae</taxon>
        <taxon>Mytilinae</taxon>
        <taxon>Mytilus</taxon>
    </lineage>
</organism>
<proteinExistence type="predicted"/>
<accession>A0A6J8E8I9</accession>
<feature type="region of interest" description="Disordered" evidence="1">
    <location>
        <begin position="276"/>
        <end position="329"/>
    </location>
</feature>
<keyword evidence="3" id="KW-1185">Reference proteome</keyword>
<name>A0A6J8E8I9_MYTCO</name>
<gene>
    <name evidence="2" type="ORF">MCOR_48958</name>
</gene>
<sequence length="329" mass="37206">MESGNTITIPNVVRTACHTQLIQMYQSYCREVECQPLGISSLFKILEACAASKRTSLHGLDNIAYEGSEGYNLINLVEDLHRMNVINSEESKELTNSITSSKLYMKADYKLHVQEENQCATHCRTWVLSDPKNLAFQSICNHHHLFKCEKCQIFTDMCDKIRQVICSSTTSDELKEELNKDLDDSIIKIENWGAHIVRTINQDSWRLERLGSLLQGQGIIIMDWAMKFLPQRFREKQTDWIGQRGKHWHVTVLIYVDTDNNICVNDSEGCTDDLISGKDDVEMNDGEGCTDDLSSGKDDGQMDDSEGCTDDLSSGKDNGQMIDGEGIDD</sequence>
<reference evidence="2 3" key="1">
    <citation type="submission" date="2020-06" db="EMBL/GenBank/DDBJ databases">
        <authorList>
            <person name="Li R."/>
            <person name="Bekaert M."/>
        </authorList>
    </citation>
    <scope>NUCLEOTIDE SEQUENCE [LARGE SCALE GENOMIC DNA]</scope>
    <source>
        <strain evidence="3">wild</strain>
    </source>
</reference>
<dbReference type="Proteomes" id="UP000507470">
    <property type="component" value="Unassembled WGS sequence"/>
</dbReference>
<dbReference type="OrthoDB" id="6078355at2759"/>
<protein>
    <submittedName>
        <fullName evidence="2">Uncharacterized protein</fullName>
    </submittedName>
</protein>
<dbReference type="AlphaFoldDB" id="A0A6J8E8I9"/>
<evidence type="ECO:0000313" key="2">
    <source>
        <dbReference type="EMBL" id="CAC5416323.1"/>
    </source>
</evidence>